<protein>
    <submittedName>
        <fullName evidence="2">Uncharacterized protein</fullName>
    </submittedName>
</protein>
<proteinExistence type="predicted"/>
<evidence type="ECO:0000313" key="2">
    <source>
        <dbReference type="EMBL" id="SEH03664.1"/>
    </source>
</evidence>
<accession>A0A1H6F3X5</accession>
<sequence length="161" mass="16211">MQRISRRMAASAAALGAAAMVAATIASVQPAAAVPAAQAGCQIGSFALTPALGWLALTAPRTVTVSSAQFIKAEVTADAGVDAAAEIRLGWSVNGSAPAEGVFGPANFADHQEFFETRSTFALVSVGAGTTTIQPFVRLSGAANKRATVLRRCSSAEGSTS</sequence>
<feature type="signal peptide" evidence="1">
    <location>
        <begin position="1"/>
        <end position="22"/>
    </location>
</feature>
<gene>
    <name evidence="2" type="ORF">SAMN05444920_14130</name>
</gene>
<name>A0A1H6F3X5_9ACTN</name>
<dbReference type="Proteomes" id="UP000236732">
    <property type="component" value="Unassembled WGS sequence"/>
</dbReference>
<reference evidence="2 3" key="1">
    <citation type="submission" date="2016-10" db="EMBL/GenBank/DDBJ databases">
        <authorList>
            <person name="de Groot N.N."/>
        </authorList>
    </citation>
    <scope>NUCLEOTIDE SEQUENCE [LARGE SCALE GENOMIC DNA]</scope>
    <source>
        <strain evidence="2 3">CGMCC 4.7037</strain>
    </source>
</reference>
<keyword evidence="3" id="KW-1185">Reference proteome</keyword>
<organism evidence="2 3">
    <name type="scientific">Nonomuraea solani</name>
    <dbReference type="NCBI Taxonomy" id="1144553"/>
    <lineage>
        <taxon>Bacteria</taxon>
        <taxon>Bacillati</taxon>
        <taxon>Actinomycetota</taxon>
        <taxon>Actinomycetes</taxon>
        <taxon>Streptosporangiales</taxon>
        <taxon>Streptosporangiaceae</taxon>
        <taxon>Nonomuraea</taxon>
    </lineage>
</organism>
<evidence type="ECO:0000313" key="3">
    <source>
        <dbReference type="Proteomes" id="UP000236732"/>
    </source>
</evidence>
<dbReference type="AlphaFoldDB" id="A0A1H6F3X5"/>
<feature type="chain" id="PRO_5038588684" evidence="1">
    <location>
        <begin position="23"/>
        <end position="161"/>
    </location>
</feature>
<evidence type="ECO:0000256" key="1">
    <source>
        <dbReference type="SAM" id="SignalP"/>
    </source>
</evidence>
<dbReference type="OrthoDB" id="5195584at2"/>
<dbReference type="RefSeq" id="WP_103964618.1">
    <property type="nucleotide sequence ID" value="NZ_FNVT01000041.1"/>
</dbReference>
<dbReference type="PROSITE" id="PS51318">
    <property type="entry name" value="TAT"/>
    <property type="match status" value="1"/>
</dbReference>
<dbReference type="EMBL" id="FNVT01000041">
    <property type="protein sequence ID" value="SEH03664.1"/>
    <property type="molecule type" value="Genomic_DNA"/>
</dbReference>
<dbReference type="InterPro" id="IPR006311">
    <property type="entry name" value="TAT_signal"/>
</dbReference>
<keyword evidence="1" id="KW-0732">Signal</keyword>